<dbReference type="EMBL" id="BAABLX010000080">
    <property type="protein sequence ID" value="GAA4962328.1"/>
    <property type="molecule type" value="Genomic_DNA"/>
</dbReference>
<evidence type="ECO:0000313" key="1">
    <source>
        <dbReference type="EMBL" id="GAA4962328.1"/>
    </source>
</evidence>
<dbReference type="AlphaFoldDB" id="A0AAV3UAL5"/>
<accession>A0AAV3UAL5</accession>
<organism evidence="1 2">
    <name type="scientific">Halioxenophilus aromaticivorans</name>
    <dbReference type="NCBI Taxonomy" id="1306992"/>
    <lineage>
        <taxon>Bacteria</taxon>
        <taxon>Pseudomonadati</taxon>
        <taxon>Pseudomonadota</taxon>
        <taxon>Gammaproteobacteria</taxon>
        <taxon>Alteromonadales</taxon>
        <taxon>Alteromonadaceae</taxon>
        <taxon>Halioxenophilus</taxon>
    </lineage>
</organism>
<dbReference type="Proteomes" id="UP001409585">
    <property type="component" value="Unassembled WGS sequence"/>
</dbReference>
<comment type="caution">
    <text evidence="1">The sequence shown here is derived from an EMBL/GenBank/DDBJ whole genome shotgun (WGS) entry which is preliminary data.</text>
</comment>
<protein>
    <submittedName>
        <fullName evidence="1">Uncharacterized protein</fullName>
    </submittedName>
</protein>
<sequence length="64" mass="7217">MPAAKCVIVEPNQGLVLTMPVASGWITQETENLIWVYILRISARCGRSSKRFKYILTACEFLAQ</sequence>
<proteinExistence type="predicted"/>
<evidence type="ECO:0000313" key="2">
    <source>
        <dbReference type="Proteomes" id="UP001409585"/>
    </source>
</evidence>
<gene>
    <name evidence="1" type="ORF">GCM10025791_50050</name>
</gene>
<name>A0AAV3UAL5_9ALTE</name>
<keyword evidence="2" id="KW-1185">Reference proteome</keyword>
<reference evidence="2" key="1">
    <citation type="journal article" date="2019" name="Int. J. Syst. Evol. Microbiol.">
        <title>The Global Catalogue of Microorganisms (GCM) 10K type strain sequencing project: providing services to taxonomists for standard genome sequencing and annotation.</title>
        <authorList>
            <consortium name="The Broad Institute Genomics Platform"/>
            <consortium name="The Broad Institute Genome Sequencing Center for Infectious Disease"/>
            <person name="Wu L."/>
            <person name="Ma J."/>
        </authorList>
    </citation>
    <scope>NUCLEOTIDE SEQUENCE [LARGE SCALE GENOMIC DNA]</scope>
    <source>
        <strain evidence="2">JCM 19134</strain>
    </source>
</reference>